<evidence type="ECO:0000313" key="4">
    <source>
        <dbReference type="Proteomes" id="UP000198228"/>
    </source>
</evidence>
<dbReference type="EMBL" id="LT607410">
    <property type="protein sequence ID" value="SCF11601.1"/>
    <property type="molecule type" value="Genomic_DNA"/>
</dbReference>
<protein>
    <submittedName>
        <fullName evidence="3">NADPH:quinone reductase</fullName>
    </submittedName>
</protein>
<dbReference type="InterPro" id="IPR036291">
    <property type="entry name" value="NAD(P)-bd_dom_sf"/>
</dbReference>
<dbReference type="Gene3D" id="3.40.50.720">
    <property type="entry name" value="NAD(P)-binding Rossmann-like Domain"/>
    <property type="match status" value="1"/>
</dbReference>
<evidence type="ECO:0000313" key="3">
    <source>
        <dbReference type="EMBL" id="SCF11601.1"/>
    </source>
</evidence>
<dbReference type="Pfam" id="PF08240">
    <property type="entry name" value="ADH_N"/>
    <property type="match status" value="1"/>
</dbReference>
<dbReference type="PANTHER" id="PTHR44154">
    <property type="entry name" value="QUINONE OXIDOREDUCTASE"/>
    <property type="match status" value="1"/>
</dbReference>
<gene>
    <name evidence="3" type="ORF">GA0074696_2823</name>
</gene>
<dbReference type="SMART" id="SM00829">
    <property type="entry name" value="PKS_ER"/>
    <property type="match status" value="1"/>
</dbReference>
<keyword evidence="1" id="KW-0521">NADP</keyword>
<dbReference type="Proteomes" id="UP000198228">
    <property type="component" value="Chromosome I"/>
</dbReference>
<proteinExistence type="predicted"/>
<dbReference type="GO" id="GO:0016491">
    <property type="term" value="F:oxidoreductase activity"/>
    <property type="evidence" value="ECO:0007669"/>
    <property type="project" value="InterPro"/>
</dbReference>
<name>A0A1C4XU30_9ACTN</name>
<dbReference type="CDD" id="cd05289">
    <property type="entry name" value="MDR_like_2"/>
    <property type="match status" value="1"/>
</dbReference>
<organism evidence="3 4">
    <name type="scientific">Micromonospora purpureochromogenes</name>
    <dbReference type="NCBI Taxonomy" id="47872"/>
    <lineage>
        <taxon>Bacteria</taxon>
        <taxon>Bacillati</taxon>
        <taxon>Actinomycetota</taxon>
        <taxon>Actinomycetes</taxon>
        <taxon>Micromonosporales</taxon>
        <taxon>Micromonosporaceae</taxon>
        <taxon>Micromonospora</taxon>
    </lineage>
</organism>
<sequence>MADGDVPEQMQAAAFDEFGGPEVITPRILPVPQIAGDEVLIKVWSAGVGVWDAMTREGALVPEGSAFPIVPGAEAAGSVAAVGGQVTNVAVGDVIYVYGYTRPKGGFYAEYAATKAEYVAKLPAGLPVEHAGAMPTDALTALTGLDVLGLSAGAWLLIFGASGGQGHLAVQLAKRQGLNVVAVASGAEGVALVSRLGADLAVDGHGDLAEVLGRIREVAPDGVDGVLAMAGGKTLEKLSEALRDGGVLGYPHGVQPEPSERPGVTVKAYDGETGPRQLQRLNELIEAGPFEVHVAQKFPLGQAAEAHRRLQTSFPGKLLLTVV</sequence>
<reference evidence="3 4" key="1">
    <citation type="submission" date="2016-06" db="EMBL/GenBank/DDBJ databases">
        <authorList>
            <person name="Kjaerup R.B."/>
            <person name="Dalgaard T.S."/>
            <person name="Juul-Madsen H.R."/>
        </authorList>
    </citation>
    <scope>NUCLEOTIDE SEQUENCE [LARGE SCALE GENOMIC DNA]</scope>
    <source>
        <strain evidence="3 4">DSM 43821</strain>
    </source>
</reference>
<accession>A0A1C4XU30</accession>
<dbReference type="InterPro" id="IPR011032">
    <property type="entry name" value="GroES-like_sf"/>
</dbReference>
<dbReference type="SUPFAM" id="SSF51735">
    <property type="entry name" value="NAD(P)-binding Rossmann-fold domains"/>
    <property type="match status" value="1"/>
</dbReference>
<feature type="domain" description="Enoyl reductase (ER)" evidence="2">
    <location>
        <begin position="19"/>
        <end position="320"/>
    </location>
</feature>
<dbReference type="Pfam" id="PF13602">
    <property type="entry name" value="ADH_zinc_N_2"/>
    <property type="match status" value="1"/>
</dbReference>
<dbReference type="RefSeq" id="WP_197700843.1">
    <property type="nucleotide sequence ID" value="NZ_LT607410.1"/>
</dbReference>
<dbReference type="InterPro" id="IPR051603">
    <property type="entry name" value="Zinc-ADH_QOR/CCCR"/>
</dbReference>
<dbReference type="AlphaFoldDB" id="A0A1C4XU30"/>
<evidence type="ECO:0000259" key="2">
    <source>
        <dbReference type="SMART" id="SM00829"/>
    </source>
</evidence>
<dbReference type="InterPro" id="IPR013154">
    <property type="entry name" value="ADH-like_N"/>
</dbReference>
<dbReference type="SUPFAM" id="SSF50129">
    <property type="entry name" value="GroES-like"/>
    <property type="match status" value="1"/>
</dbReference>
<evidence type="ECO:0000256" key="1">
    <source>
        <dbReference type="ARBA" id="ARBA00022857"/>
    </source>
</evidence>
<dbReference type="InterPro" id="IPR020843">
    <property type="entry name" value="ER"/>
</dbReference>
<dbReference type="PANTHER" id="PTHR44154:SF1">
    <property type="entry name" value="QUINONE OXIDOREDUCTASE"/>
    <property type="match status" value="1"/>
</dbReference>
<dbReference type="Gene3D" id="3.90.180.10">
    <property type="entry name" value="Medium-chain alcohol dehydrogenases, catalytic domain"/>
    <property type="match status" value="1"/>
</dbReference>